<protein>
    <submittedName>
        <fullName evidence="5">Toluene efflux pump periplasmic linker protein TtgD</fullName>
    </submittedName>
</protein>
<dbReference type="Pfam" id="PF25954">
    <property type="entry name" value="Beta-barrel_RND_2"/>
    <property type="match status" value="1"/>
</dbReference>
<dbReference type="RefSeq" id="WP_415803869.1">
    <property type="nucleotide sequence ID" value="NZ_CADIKR010000003.1"/>
</dbReference>
<comment type="similarity">
    <text evidence="1">Belongs to the membrane fusion protein (MFP) (TC 8.A.1) family.</text>
</comment>
<dbReference type="Gene3D" id="2.40.30.170">
    <property type="match status" value="1"/>
</dbReference>
<reference evidence="5 6" key="1">
    <citation type="submission" date="2020-04" db="EMBL/GenBank/DDBJ databases">
        <authorList>
            <person name="De Canck E."/>
        </authorList>
    </citation>
    <scope>NUCLEOTIDE SEQUENCE [LARGE SCALE GENOMIC DNA]</scope>
    <source>
        <strain evidence="5 6">LMG 3415</strain>
    </source>
</reference>
<keyword evidence="6" id="KW-1185">Reference proteome</keyword>
<dbReference type="Gene3D" id="1.10.287.470">
    <property type="entry name" value="Helix hairpin bin"/>
    <property type="match status" value="1"/>
</dbReference>
<dbReference type="SUPFAM" id="SSF111369">
    <property type="entry name" value="HlyD-like secretion proteins"/>
    <property type="match status" value="1"/>
</dbReference>
<evidence type="ECO:0000256" key="1">
    <source>
        <dbReference type="ARBA" id="ARBA00009477"/>
    </source>
</evidence>
<accession>A0ABM8LEC7</accession>
<dbReference type="InterPro" id="IPR006143">
    <property type="entry name" value="RND_pump_MFP"/>
</dbReference>
<dbReference type="Gene3D" id="2.40.50.100">
    <property type="match status" value="1"/>
</dbReference>
<feature type="domain" description="CzcB-like barrel-sandwich hybrid" evidence="4">
    <location>
        <begin position="94"/>
        <end position="228"/>
    </location>
</feature>
<keyword evidence="2" id="KW-0175">Coiled coil</keyword>
<evidence type="ECO:0000313" key="6">
    <source>
        <dbReference type="Proteomes" id="UP000507140"/>
    </source>
</evidence>
<dbReference type="Pfam" id="PF25973">
    <property type="entry name" value="BSH_CzcB"/>
    <property type="match status" value="1"/>
</dbReference>
<feature type="coiled-coil region" evidence="2">
    <location>
        <begin position="146"/>
        <end position="186"/>
    </location>
</feature>
<name>A0ABM8LEC7_9BURK</name>
<evidence type="ECO:0000259" key="4">
    <source>
        <dbReference type="Pfam" id="PF25973"/>
    </source>
</evidence>
<evidence type="ECO:0000259" key="3">
    <source>
        <dbReference type="Pfam" id="PF25954"/>
    </source>
</evidence>
<organism evidence="5 6">
    <name type="scientific">Achromobacter mucicolens</name>
    <dbReference type="NCBI Taxonomy" id="1389922"/>
    <lineage>
        <taxon>Bacteria</taxon>
        <taxon>Pseudomonadati</taxon>
        <taxon>Pseudomonadota</taxon>
        <taxon>Betaproteobacteria</taxon>
        <taxon>Burkholderiales</taxon>
        <taxon>Alcaligenaceae</taxon>
        <taxon>Achromobacter</taxon>
    </lineage>
</organism>
<dbReference type="InterPro" id="IPR058647">
    <property type="entry name" value="BSH_CzcB-like"/>
</dbReference>
<dbReference type="PANTHER" id="PTHR30469:SF38">
    <property type="entry name" value="HLYD FAMILY SECRETION PROTEIN"/>
    <property type="match status" value="1"/>
</dbReference>
<dbReference type="Gene3D" id="2.40.420.20">
    <property type="match status" value="1"/>
</dbReference>
<dbReference type="PANTHER" id="PTHR30469">
    <property type="entry name" value="MULTIDRUG RESISTANCE PROTEIN MDTA"/>
    <property type="match status" value="1"/>
</dbReference>
<dbReference type="InterPro" id="IPR058792">
    <property type="entry name" value="Beta-barrel_RND_2"/>
</dbReference>
<gene>
    <name evidence="5" type="primary">ttgD</name>
    <name evidence="5" type="ORF">LMG3415_02982</name>
</gene>
<sequence length="397" mass="42176">MNCFGPGAHPIARYAVAPAARIVPAVSPRRRTRLLTLSAVIAMAAAVAGCGRDEAPAPAPRPVVAMPAQADEALPAWTLPGEVQARYSTPLSFRVGGKIVERKVRLGDTVSPGQVLAKLDPADATKNAAAARAALSAAQHQLDYARKQLDRDRAQARENLIAATQLEQTRNAYASALAQRDQAAQESALAADQLNYTTLHADHAGVITAEQADTGQNVAAGTPVYQLAWAGDIDALCDVPESVLAGLEIGQRATVTLGPLPGQTFTAVLREIAPAADPQSRTYRAKLTLESPSPEVRLGMTANISFDNRQANGRTTYTVPATALFHDGREPAVWIVKPEADTLELRRVQVLRYDARTVTLSQGLAAGERVVWQGVHTVSAGEKVRPVPPLHPEDFAS</sequence>
<evidence type="ECO:0000256" key="2">
    <source>
        <dbReference type="SAM" id="Coils"/>
    </source>
</evidence>
<proteinExistence type="inferred from homology"/>
<dbReference type="EMBL" id="CADIKR010000003">
    <property type="protein sequence ID" value="CAB3871816.1"/>
    <property type="molecule type" value="Genomic_DNA"/>
</dbReference>
<evidence type="ECO:0000313" key="5">
    <source>
        <dbReference type="EMBL" id="CAB3871816.1"/>
    </source>
</evidence>
<feature type="domain" description="CusB-like beta-barrel" evidence="3">
    <location>
        <begin position="238"/>
        <end position="308"/>
    </location>
</feature>
<dbReference type="NCBIfam" id="TIGR01730">
    <property type="entry name" value="RND_mfp"/>
    <property type="match status" value="1"/>
</dbReference>
<dbReference type="Proteomes" id="UP000507140">
    <property type="component" value="Unassembled WGS sequence"/>
</dbReference>
<comment type="caution">
    <text evidence="5">The sequence shown here is derived from an EMBL/GenBank/DDBJ whole genome shotgun (WGS) entry which is preliminary data.</text>
</comment>